<keyword evidence="15" id="KW-1185">Reference proteome</keyword>
<accession>A0A7W7MRH0</accession>
<evidence type="ECO:0000256" key="5">
    <source>
        <dbReference type="ARBA" id="ARBA00022679"/>
    </source>
</evidence>
<dbReference type="PROSITE" id="PS50110">
    <property type="entry name" value="RESPONSE_REGULATORY"/>
    <property type="match status" value="1"/>
</dbReference>
<keyword evidence="4 10" id="KW-0597">Phosphoprotein</keyword>
<dbReference type="InterPro" id="IPR003594">
    <property type="entry name" value="HATPase_dom"/>
</dbReference>
<dbReference type="InterPro" id="IPR011006">
    <property type="entry name" value="CheY-like_superfamily"/>
</dbReference>
<gene>
    <name evidence="14" type="ORF">BJ971_004784</name>
</gene>
<evidence type="ECO:0000259" key="11">
    <source>
        <dbReference type="PROSITE" id="PS50109"/>
    </source>
</evidence>
<dbReference type="InterPro" id="IPR004358">
    <property type="entry name" value="Sig_transdc_His_kin-like_C"/>
</dbReference>
<dbReference type="Pfam" id="PF00989">
    <property type="entry name" value="PAS"/>
    <property type="match status" value="1"/>
</dbReference>
<dbReference type="Pfam" id="PF00512">
    <property type="entry name" value="HisKA"/>
    <property type="match status" value="1"/>
</dbReference>
<dbReference type="SUPFAM" id="SSF55785">
    <property type="entry name" value="PYP-like sensor domain (PAS domain)"/>
    <property type="match status" value="1"/>
</dbReference>
<dbReference type="Gene3D" id="3.40.50.2300">
    <property type="match status" value="1"/>
</dbReference>
<dbReference type="AlphaFoldDB" id="A0A7W7MRH0"/>
<evidence type="ECO:0000256" key="1">
    <source>
        <dbReference type="ARBA" id="ARBA00000085"/>
    </source>
</evidence>
<evidence type="ECO:0000256" key="6">
    <source>
        <dbReference type="ARBA" id="ARBA00022741"/>
    </source>
</evidence>
<dbReference type="EMBL" id="JACHNH010000001">
    <property type="protein sequence ID" value="MBB4764228.1"/>
    <property type="molecule type" value="Genomic_DNA"/>
</dbReference>
<evidence type="ECO:0000256" key="3">
    <source>
        <dbReference type="ARBA" id="ARBA00012438"/>
    </source>
</evidence>
<evidence type="ECO:0000256" key="9">
    <source>
        <dbReference type="ARBA" id="ARBA00023012"/>
    </source>
</evidence>
<dbReference type="SMART" id="SM00448">
    <property type="entry name" value="REC"/>
    <property type="match status" value="1"/>
</dbReference>
<dbReference type="Proteomes" id="UP000578112">
    <property type="component" value="Unassembled WGS sequence"/>
</dbReference>
<dbReference type="SUPFAM" id="SSF47384">
    <property type="entry name" value="Homodimeric domain of signal transducing histidine kinase"/>
    <property type="match status" value="1"/>
</dbReference>
<sequence>MLPYLDPTMHMGLAMRHAFSSPSIASWDVVTAALAVWYWTLRGRFPALVRGAAVFEDLRLRQAAEATLRASEERYRGIVETTSEGVLLLDGEGRITYANSRFAAMLGRPQDELSGAAFMNLVTEADRQLAERELAGVAEGGTRRLELGLHRSGGQVMCAQVALTARVDDDGDVLAMVADVTAQKNIEAQLRQAQKLDAVGQLAGGVAHDFNNLLTVIDGYAALLIARADEASARDLTMIREAATRAATLTRQLLAFSRTQTAEERVVDVVGLVTGLEGMLHRLIREDIEMVVTAATAPLHVRIDPGQLEQVLVNLVVNARDAMPEGGTLIIGTDRVEVDGEAAAQLGAQPGENVRITVSDAGCGMSAEVAARIFEPFFTTKEQGKGTGLGMSTVYGIVTQAGGCIQVNSRPGQGTAVEVYLPMAAAAELPVGPVPDPVPQRLVAGTETILFIEDDPAVRTLTERILRTAGYRVLTGVDGHHALRIMEGNPEISMLVTDVIMPGMNGQQLADRITAMLPGLPVLFTSAHTRGVLTPTTRDDPGVAFLEKPYTATGITRTVRAVLDARTSSATATN</sequence>
<evidence type="ECO:0000313" key="15">
    <source>
        <dbReference type="Proteomes" id="UP000578112"/>
    </source>
</evidence>
<name>A0A7W7MRH0_9ACTN</name>
<dbReference type="Pfam" id="PF02518">
    <property type="entry name" value="HATPase_c"/>
    <property type="match status" value="1"/>
</dbReference>
<dbReference type="SMART" id="SM00387">
    <property type="entry name" value="HATPase_c"/>
    <property type="match status" value="1"/>
</dbReference>
<keyword evidence="9" id="KW-0902">Two-component regulatory system</keyword>
<dbReference type="Gene3D" id="3.30.565.10">
    <property type="entry name" value="Histidine kinase-like ATPase, C-terminal domain"/>
    <property type="match status" value="1"/>
</dbReference>
<dbReference type="SUPFAM" id="SSF52172">
    <property type="entry name" value="CheY-like"/>
    <property type="match status" value="1"/>
</dbReference>
<dbReference type="InterPro" id="IPR001789">
    <property type="entry name" value="Sig_transdc_resp-reg_receiver"/>
</dbReference>
<evidence type="ECO:0000313" key="14">
    <source>
        <dbReference type="EMBL" id="MBB4764228.1"/>
    </source>
</evidence>
<dbReference type="NCBIfam" id="TIGR00229">
    <property type="entry name" value="sensory_box"/>
    <property type="match status" value="1"/>
</dbReference>
<dbReference type="InterPro" id="IPR005467">
    <property type="entry name" value="His_kinase_dom"/>
</dbReference>
<evidence type="ECO:0000259" key="13">
    <source>
        <dbReference type="PROSITE" id="PS50112"/>
    </source>
</evidence>
<proteinExistence type="predicted"/>
<reference evidence="14 15" key="1">
    <citation type="submission" date="2020-08" db="EMBL/GenBank/DDBJ databases">
        <title>Sequencing the genomes of 1000 actinobacteria strains.</title>
        <authorList>
            <person name="Klenk H.-P."/>
        </authorList>
    </citation>
    <scope>NUCLEOTIDE SEQUENCE [LARGE SCALE GENOMIC DNA]</scope>
    <source>
        <strain evidence="14 15">DSM 43149</strain>
    </source>
</reference>
<dbReference type="InterPro" id="IPR003661">
    <property type="entry name" value="HisK_dim/P_dom"/>
</dbReference>
<dbReference type="Gene3D" id="3.30.450.20">
    <property type="entry name" value="PAS domain"/>
    <property type="match status" value="1"/>
</dbReference>
<comment type="subcellular location">
    <subcellularLocation>
        <location evidence="2">Cell membrane</location>
    </subcellularLocation>
</comment>
<keyword evidence="7" id="KW-0418">Kinase</keyword>
<dbReference type="PANTHER" id="PTHR43065">
    <property type="entry name" value="SENSOR HISTIDINE KINASE"/>
    <property type="match status" value="1"/>
</dbReference>
<dbReference type="Gene3D" id="1.10.287.130">
    <property type="match status" value="1"/>
</dbReference>
<dbReference type="SUPFAM" id="SSF55874">
    <property type="entry name" value="ATPase domain of HSP90 chaperone/DNA topoisomerase II/histidine kinase"/>
    <property type="match status" value="1"/>
</dbReference>
<keyword evidence="5" id="KW-0808">Transferase</keyword>
<evidence type="ECO:0000259" key="12">
    <source>
        <dbReference type="PROSITE" id="PS50110"/>
    </source>
</evidence>
<dbReference type="Pfam" id="PF00072">
    <property type="entry name" value="Response_reg"/>
    <property type="match status" value="1"/>
</dbReference>
<feature type="modified residue" description="4-aspartylphosphate" evidence="10">
    <location>
        <position position="498"/>
    </location>
</feature>
<dbReference type="CDD" id="cd00082">
    <property type="entry name" value="HisKA"/>
    <property type="match status" value="1"/>
</dbReference>
<feature type="domain" description="Response regulatory" evidence="12">
    <location>
        <begin position="448"/>
        <end position="563"/>
    </location>
</feature>
<dbReference type="InterPro" id="IPR035965">
    <property type="entry name" value="PAS-like_dom_sf"/>
</dbReference>
<feature type="domain" description="PAS" evidence="13">
    <location>
        <begin position="71"/>
        <end position="141"/>
    </location>
</feature>
<evidence type="ECO:0000256" key="8">
    <source>
        <dbReference type="ARBA" id="ARBA00022840"/>
    </source>
</evidence>
<dbReference type="GO" id="GO:0006355">
    <property type="term" value="P:regulation of DNA-templated transcription"/>
    <property type="evidence" value="ECO:0007669"/>
    <property type="project" value="InterPro"/>
</dbReference>
<evidence type="ECO:0000256" key="10">
    <source>
        <dbReference type="PROSITE-ProRule" id="PRU00169"/>
    </source>
</evidence>
<dbReference type="InterPro" id="IPR013767">
    <property type="entry name" value="PAS_fold"/>
</dbReference>
<dbReference type="CDD" id="cd00130">
    <property type="entry name" value="PAS"/>
    <property type="match status" value="1"/>
</dbReference>
<dbReference type="SMART" id="SM00388">
    <property type="entry name" value="HisKA"/>
    <property type="match status" value="1"/>
</dbReference>
<dbReference type="EC" id="2.7.13.3" evidence="3"/>
<organism evidence="14 15">
    <name type="scientific">Actinoplanes digitatis</name>
    <dbReference type="NCBI Taxonomy" id="1868"/>
    <lineage>
        <taxon>Bacteria</taxon>
        <taxon>Bacillati</taxon>
        <taxon>Actinomycetota</taxon>
        <taxon>Actinomycetes</taxon>
        <taxon>Micromonosporales</taxon>
        <taxon>Micromonosporaceae</taxon>
        <taxon>Actinoplanes</taxon>
    </lineage>
</organism>
<dbReference type="GO" id="GO:0005886">
    <property type="term" value="C:plasma membrane"/>
    <property type="evidence" value="ECO:0007669"/>
    <property type="project" value="UniProtKB-SubCell"/>
</dbReference>
<dbReference type="InterPro" id="IPR000014">
    <property type="entry name" value="PAS"/>
</dbReference>
<dbReference type="PROSITE" id="PS50112">
    <property type="entry name" value="PAS"/>
    <property type="match status" value="1"/>
</dbReference>
<dbReference type="PROSITE" id="PS50109">
    <property type="entry name" value="HIS_KIN"/>
    <property type="match status" value="1"/>
</dbReference>
<keyword evidence="6" id="KW-0547">Nucleotide-binding</keyword>
<feature type="domain" description="Histidine kinase" evidence="11">
    <location>
        <begin position="205"/>
        <end position="425"/>
    </location>
</feature>
<keyword evidence="8" id="KW-0067">ATP-binding</keyword>
<protein>
    <recommendedName>
        <fullName evidence="3">histidine kinase</fullName>
        <ecNumber evidence="3">2.7.13.3</ecNumber>
    </recommendedName>
</protein>
<dbReference type="GO" id="GO:0000155">
    <property type="term" value="F:phosphorelay sensor kinase activity"/>
    <property type="evidence" value="ECO:0007669"/>
    <property type="project" value="InterPro"/>
</dbReference>
<dbReference type="InterPro" id="IPR036890">
    <property type="entry name" value="HATPase_C_sf"/>
</dbReference>
<dbReference type="InterPro" id="IPR036097">
    <property type="entry name" value="HisK_dim/P_sf"/>
</dbReference>
<dbReference type="GO" id="GO:0005524">
    <property type="term" value="F:ATP binding"/>
    <property type="evidence" value="ECO:0007669"/>
    <property type="project" value="UniProtKB-KW"/>
</dbReference>
<comment type="caution">
    <text evidence="14">The sequence shown here is derived from an EMBL/GenBank/DDBJ whole genome shotgun (WGS) entry which is preliminary data.</text>
</comment>
<evidence type="ECO:0000256" key="4">
    <source>
        <dbReference type="ARBA" id="ARBA00022553"/>
    </source>
</evidence>
<dbReference type="RefSeq" id="WP_239087821.1">
    <property type="nucleotide sequence ID" value="NZ_BOMK01000075.1"/>
</dbReference>
<evidence type="ECO:0000256" key="2">
    <source>
        <dbReference type="ARBA" id="ARBA00004236"/>
    </source>
</evidence>
<dbReference type="PANTHER" id="PTHR43065:SF42">
    <property type="entry name" value="TWO-COMPONENT SENSOR PPRA"/>
    <property type="match status" value="1"/>
</dbReference>
<dbReference type="PRINTS" id="PR00344">
    <property type="entry name" value="BCTRLSENSOR"/>
</dbReference>
<dbReference type="SMART" id="SM00091">
    <property type="entry name" value="PAS"/>
    <property type="match status" value="1"/>
</dbReference>
<evidence type="ECO:0000256" key="7">
    <source>
        <dbReference type="ARBA" id="ARBA00022777"/>
    </source>
</evidence>
<comment type="catalytic activity">
    <reaction evidence="1">
        <text>ATP + protein L-histidine = ADP + protein N-phospho-L-histidine.</text>
        <dbReference type="EC" id="2.7.13.3"/>
    </reaction>
</comment>